<proteinExistence type="predicted"/>
<keyword evidence="2" id="KW-1133">Transmembrane helix</keyword>
<dbReference type="RefSeq" id="WP_219058282.1">
    <property type="nucleotide sequence ID" value="NZ_JAHBBH010000008.1"/>
</dbReference>
<sequence>MTDDQIPWDDAANRAGGDADSARRGNPYVIGDHDARHGRSDGDDEADDSSETAADDDADDADDDGDDLAYRPRMPRWLALLIAVAVIAAGAGGFAFRRARQGGSAINCSYSESADQCYGGFTPLTPSGERLATNAAAADYFSTAVAPVYPADEALRKAVLSGDLDVVHHTAKTARDTTLRAARTLAARTWPSALDKPIRAAIAEYQQRASIYANLTGNTNREAIEDLLFRTLSATRSSSDVQRLIRAKLELDPTPEPAPPFDVTAVKDAGDCNQLTFLDGKERTVTRHCVAITVTSRVPADVPYLSMRLNLLDKDGTVVAGDLHASGMSDADDPNSIHDGGTVTLTVDINPRIVRSGYRLAADGWSVHTADDLIISDDYTPAQAAALAPLNAFRIP</sequence>
<reference evidence="3 4" key="1">
    <citation type="submission" date="2021-05" db="EMBL/GenBank/DDBJ databases">
        <title>Phylogenetic classification of ten novel species belonging to the genus Bifidobacterium comprising B. colchicus sp. nov., B. abeli sp. nov., B. bicoloris sp. nov., B. guerezis sp. nov., B. rosaliae sp. nov., B. santillanensis sp. nov., B. argentati sp. nov., B. amazzoni sp. nov., B. pluviali sp. nov., and B. pinnaculum sp. nov.</title>
        <authorList>
            <person name="Lugli G.A."/>
            <person name="Ruiz Garcia L."/>
            <person name="Margolles A."/>
            <person name="Ventura M."/>
        </authorList>
    </citation>
    <scope>NUCLEOTIDE SEQUENCE [LARGE SCALE GENOMIC DNA]</scope>
    <source>
        <strain evidence="3 4">82T10</strain>
    </source>
</reference>
<feature type="transmembrane region" description="Helical" evidence="2">
    <location>
        <begin position="77"/>
        <end position="96"/>
    </location>
</feature>
<organism evidence="3 4">
    <name type="scientific">Bifidobacterium miconis</name>
    <dbReference type="NCBI Taxonomy" id="2834435"/>
    <lineage>
        <taxon>Bacteria</taxon>
        <taxon>Bacillati</taxon>
        <taxon>Actinomycetota</taxon>
        <taxon>Actinomycetes</taxon>
        <taxon>Bifidobacteriales</taxon>
        <taxon>Bifidobacteriaceae</taxon>
        <taxon>Bifidobacterium</taxon>
    </lineage>
</organism>
<evidence type="ECO:0000313" key="3">
    <source>
        <dbReference type="EMBL" id="MBW3092187.1"/>
    </source>
</evidence>
<name>A0ABS6WE97_9BIFI</name>
<protein>
    <submittedName>
        <fullName evidence="3">Uncharacterized protein</fullName>
    </submittedName>
</protein>
<gene>
    <name evidence="3" type="ORF">KIH79_04310</name>
</gene>
<feature type="compositionally biased region" description="Low complexity" evidence="1">
    <location>
        <begin position="9"/>
        <end position="19"/>
    </location>
</feature>
<keyword evidence="2" id="KW-0812">Transmembrane</keyword>
<keyword evidence="2" id="KW-0472">Membrane</keyword>
<evidence type="ECO:0000313" key="4">
    <source>
        <dbReference type="Proteomes" id="UP000700815"/>
    </source>
</evidence>
<feature type="compositionally biased region" description="Acidic residues" evidence="1">
    <location>
        <begin position="42"/>
        <end position="67"/>
    </location>
</feature>
<dbReference type="Proteomes" id="UP000700815">
    <property type="component" value="Unassembled WGS sequence"/>
</dbReference>
<feature type="region of interest" description="Disordered" evidence="1">
    <location>
        <begin position="1"/>
        <end position="68"/>
    </location>
</feature>
<evidence type="ECO:0000256" key="1">
    <source>
        <dbReference type="SAM" id="MobiDB-lite"/>
    </source>
</evidence>
<accession>A0ABS6WE97</accession>
<feature type="compositionally biased region" description="Basic and acidic residues" evidence="1">
    <location>
        <begin position="31"/>
        <end position="41"/>
    </location>
</feature>
<evidence type="ECO:0000256" key="2">
    <source>
        <dbReference type="SAM" id="Phobius"/>
    </source>
</evidence>
<comment type="caution">
    <text evidence="3">The sequence shown here is derived from an EMBL/GenBank/DDBJ whole genome shotgun (WGS) entry which is preliminary data.</text>
</comment>
<dbReference type="EMBL" id="JAHBBH010000008">
    <property type="protein sequence ID" value="MBW3092187.1"/>
    <property type="molecule type" value="Genomic_DNA"/>
</dbReference>
<keyword evidence="4" id="KW-1185">Reference proteome</keyword>